<name>A0A174ZWZ6_9FIRM</name>
<feature type="transmembrane region" description="Helical" evidence="1">
    <location>
        <begin position="67"/>
        <end position="87"/>
    </location>
</feature>
<evidence type="ECO:0000256" key="1">
    <source>
        <dbReference type="SAM" id="Phobius"/>
    </source>
</evidence>
<evidence type="ECO:0000313" key="3">
    <source>
        <dbReference type="Proteomes" id="UP000095662"/>
    </source>
</evidence>
<dbReference type="EMBL" id="CZBY01000012">
    <property type="protein sequence ID" value="CUQ87690.1"/>
    <property type="molecule type" value="Genomic_DNA"/>
</dbReference>
<evidence type="ECO:0000313" key="2">
    <source>
        <dbReference type="EMBL" id="CUQ87690.1"/>
    </source>
</evidence>
<dbReference type="AlphaFoldDB" id="A0A174ZWZ6"/>
<accession>A0A174ZWZ6</accession>
<feature type="transmembrane region" description="Helical" evidence="1">
    <location>
        <begin position="107"/>
        <end position="131"/>
    </location>
</feature>
<feature type="transmembrane region" description="Helical" evidence="1">
    <location>
        <begin position="169"/>
        <end position="189"/>
    </location>
</feature>
<keyword evidence="1" id="KW-1133">Transmembrane helix</keyword>
<proteinExistence type="predicted"/>
<reference evidence="2 3" key="1">
    <citation type="submission" date="2015-09" db="EMBL/GenBank/DDBJ databases">
        <authorList>
            <consortium name="Pathogen Informatics"/>
        </authorList>
    </citation>
    <scope>NUCLEOTIDE SEQUENCE [LARGE SCALE GENOMIC DNA]</scope>
    <source>
        <strain evidence="2 3">2789STDY5834928</strain>
    </source>
</reference>
<sequence length="250" mass="26549">MNEIMTREEFLKERNAVCESDAVAGGDDVCKGQDADTAVMTEENGKLSADGITVSEVVVKGRRNRQYAGLILFITAVAGAVVGAVFYGKATVTVPDEMLEGFLEGRIHGGFFGNAAASFISALIWCIVPFLAGLCAVGQPVGALIPAFKGIGVGMTFAALVNTYGANGIPAFAVFVLPSAFIGTVICCYQCRLSVLCSNSVLAVLKGRRDEAPHYYKIYLERFAVCCIGCFLLGIADAVITFLFRPIFVI</sequence>
<dbReference type="Proteomes" id="UP000095662">
    <property type="component" value="Unassembled WGS sequence"/>
</dbReference>
<feature type="transmembrane region" description="Helical" evidence="1">
    <location>
        <begin position="223"/>
        <end position="244"/>
    </location>
</feature>
<keyword evidence="1" id="KW-0472">Membrane</keyword>
<gene>
    <name evidence="2" type="ORF">ERS852540_01556</name>
</gene>
<protein>
    <submittedName>
        <fullName evidence="2">Stage II sporulation protein M</fullName>
    </submittedName>
</protein>
<feature type="transmembrane region" description="Helical" evidence="1">
    <location>
        <begin position="143"/>
        <end position="163"/>
    </location>
</feature>
<organism evidence="2 3">
    <name type="scientific">[Eubacterium] siraeum</name>
    <dbReference type="NCBI Taxonomy" id="39492"/>
    <lineage>
        <taxon>Bacteria</taxon>
        <taxon>Bacillati</taxon>
        <taxon>Bacillota</taxon>
        <taxon>Clostridia</taxon>
        <taxon>Eubacteriales</taxon>
        <taxon>Oscillospiraceae</taxon>
        <taxon>Oscillospiraceae incertae sedis</taxon>
    </lineage>
</organism>
<keyword evidence="1" id="KW-0812">Transmembrane</keyword>